<dbReference type="AlphaFoldDB" id="M5RSM7"/>
<keyword evidence="2" id="KW-1185">Reference proteome</keyword>
<sequence>MQPKFLFVEWHRVLVIAEKQRVFQQDDSSRIAFQTRVIREQLMGENEKDHDSLVCTLSASCLDPTFYE</sequence>
<reference evidence="1 2" key="1">
    <citation type="journal article" date="2013" name="Mar. Genomics">
        <title>Expression of sulfatases in Rhodopirellula baltica and the diversity of sulfatases in the genus Rhodopirellula.</title>
        <authorList>
            <person name="Wegner C.E."/>
            <person name="Richter-Heitmann T."/>
            <person name="Klindworth A."/>
            <person name="Klockow C."/>
            <person name="Richter M."/>
            <person name="Achstetter T."/>
            <person name="Glockner F.O."/>
            <person name="Harder J."/>
        </authorList>
    </citation>
    <scope>NUCLEOTIDE SEQUENCE [LARGE SCALE GENOMIC DNA]</scope>
    <source>
        <strain evidence="1 2">SM1</strain>
    </source>
</reference>
<gene>
    <name evidence="1" type="ORF">RMSM_00738</name>
</gene>
<evidence type="ECO:0000313" key="1">
    <source>
        <dbReference type="EMBL" id="EMI22338.1"/>
    </source>
</evidence>
<proteinExistence type="predicted"/>
<name>M5RSM7_9BACT</name>
<comment type="caution">
    <text evidence="1">The sequence shown here is derived from an EMBL/GenBank/DDBJ whole genome shotgun (WGS) entry which is preliminary data.</text>
</comment>
<dbReference type="EMBL" id="ANOG01000115">
    <property type="protein sequence ID" value="EMI22338.1"/>
    <property type="molecule type" value="Genomic_DNA"/>
</dbReference>
<organism evidence="1 2">
    <name type="scientific">Rhodopirellula maiorica SM1</name>
    <dbReference type="NCBI Taxonomy" id="1265738"/>
    <lineage>
        <taxon>Bacteria</taxon>
        <taxon>Pseudomonadati</taxon>
        <taxon>Planctomycetota</taxon>
        <taxon>Planctomycetia</taxon>
        <taxon>Pirellulales</taxon>
        <taxon>Pirellulaceae</taxon>
        <taxon>Novipirellula</taxon>
    </lineage>
</organism>
<evidence type="ECO:0000313" key="2">
    <source>
        <dbReference type="Proteomes" id="UP000011991"/>
    </source>
</evidence>
<dbReference type="Proteomes" id="UP000011991">
    <property type="component" value="Unassembled WGS sequence"/>
</dbReference>
<protein>
    <submittedName>
        <fullName evidence="1">Uncharacterized protein</fullName>
    </submittedName>
</protein>
<dbReference type="PATRIC" id="fig|1265738.3.peg.737"/>
<accession>M5RSM7</accession>